<feature type="region of interest" description="Disordered" evidence="2">
    <location>
        <begin position="41"/>
        <end position="64"/>
    </location>
</feature>
<reference evidence="4" key="1">
    <citation type="journal article" date="2020" name="Cell">
        <title>Large-Scale Comparative Analyses of Tick Genomes Elucidate Their Genetic Diversity and Vector Capacities.</title>
        <authorList>
            <consortium name="Tick Genome and Microbiome Consortium (TIGMIC)"/>
            <person name="Jia N."/>
            <person name="Wang J."/>
            <person name="Shi W."/>
            <person name="Du L."/>
            <person name="Sun Y."/>
            <person name="Zhan W."/>
            <person name="Jiang J.F."/>
            <person name="Wang Q."/>
            <person name="Zhang B."/>
            <person name="Ji P."/>
            <person name="Bell-Sakyi L."/>
            <person name="Cui X.M."/>
            <person name="Yuan T.T."/>
            <person name="Jiang B.G."/>
            <person name="Yang W.F."/>
            <person name="Lam T.T."/>
            <person name="Chang Q.C."/>
            <person name="Ding S.J."/>
            <person name="Wang X.J."/>
            <person name="Zhu J.G."/>
            <person name="Ruan X.D."/>
            <person name="Zhao L."/>
            <person name="Wei J.T."/>
            <person name="Ye R.Z."/>
            <person name="Que T.C."/>
            <person name="Du C.H."/>
            <person name="Zhou Y.H."/>
            <person name="Cheng J.X."/>
            <person name="Dai P.F."/>
            <person name="Guo W.B."/>
            <person name="Han X.H."/>
            <person name="Huang E.J."/>
            <person name="Li L.F."/>
            <person name="Wei W."/>
            <person name="Gao Y.C."/>
            <person name="Liu J.Z."/>
            <person name="Shao H.Z."/>
            <person name="Wang X."/>
            <person name="Wang C.C."/>
            <person name="Yang T.C."/>
            <person name="Huo Q.B."/>
            <person name="Li W."/>
            <person name="Chen H.Y."/>
            <person name="Chen S.E."/>
            <person name="Zhou L.G."/>
            <person name="Ni X.B."/>
            <person name="Tian J.H."/>
            <person name="Sheng Y."/>
            <person name="Liu T."/>
            <person name="Pan Y.S."/>
            <person name="Xia L.Y."/>
            <person name="Li J."/>
            <person name="Zhao F."/>
            <person name="Cao W.C."/>
        </authorList>
    </citation>
    <scope>NUCLEOTIDE SEQUENCE</scope>
    <source>
        <strain evidence="4">Rmic-2018</strain>
    </source>
</reference>
<feature type="coiled-coil region" evidence="1">
    <location>
        <begin position="306"/>
        <end position="333"/>
    </location>
</feature>
<dbReference type="AlphaFoldDB" id="A0A9J6EB69"/>
<evidence type="ECO:0000256" key="1">
    <source>
        <dbReference type="SAM" id="Coils"/>
    </source>
</evidence>
<reference evidence="4" key="2">
    <citation type="submission" date="2021-09" db="EMBL/GenBank/DDBJ databases">
        <authorList>
            <person name="Jia N."/>
            <person name="Wang J."/>
            <person name="Shi W."/>
            <person name="Du L."/>
            <person name="Sun Y."/>
            <person name="Zhan W."/>
            <person name="Jiang J."/>
            <person name="Wang Q."/>
            <person name="Zhang B."/>
            <person name="Ji P."/>
            <person name="Sakyi L.B."/>
            <person name="Cui X."/>
            <person name="Yuan T."/>
            <person name="Jiang B."/>
            <person name="Yang W."/>
            <person name="Lam T.T.-Y."/>
            <person name="Chang Q."/>
            <person name="Ding S."/>
            <person name="Wang X."/>
            <person name="Zhu J."/>
            <person name="Ruan X."/>
            <person name="Zhao L."/>
            <person name="Wei J."/>
            <person name="Que T."/>
            <person name="Du C."/>
            <person name="Cheng J."/>
            <person name="Dai P."/>
            <person name="Han X."/>
            <person name="Huang E."/>
            <person name="Gao Y."/>
            <person name="Liu J."/>
            <person name="Shao H."/>
            <person name="Ye R."/>
            <person name="Li L."/>
            <person name="Wei W."/>
            <person name="Wang X."/>
            <person name="Wang C."/>
            <person name="Huo Q."/>
            <person name="Li W."/>
            <person name="Guo W."/>
            <person name="Chen H."/>
            <person name="Chen S."/>
            <person name="Zhou L."/>
            <person name="Zhou L."/>
            <person name="Ni X."/>
            <person name="Tian J."/>
            <person name="Zhou Y."/>
            <person name="Sheng Y."/>
            <person name="Liu T."/>
            <person name="Pan Y."/>
            <person name="Xia L."/>
            <person name="Li J."/>
            <person name="Zhao F."/>
            <person name="Cao W."/>
        </authorList>
    </citation>
    <scope>NUCLEOTIDE SEQUENCE</scope>
    <source>
        <strain evidence="4">Rmic-2018</strain>
        <tissue evidence="4">Larvae</tissue>
    </source>
</reference>
<protein>
    <recommendedName>
        <fullName evidence="3">Transposable element P transposase-like RNase H domain-containing protein</fullName>
    </recommendedName>
</protein>
<keyword evidence="5" id="KW-1185">Reference proteome</keyword>
<comment type="caution">
    <text evidence="4">The sequence shown here is derived from an EMBL/GenBank/DDBJ whole genome shotgun (WGS) entry which is preliminary data.</text>
</comment>
<gene>
    <name evidence="4" type="ORF">HPB51_016220</name>
</gene>
<dbReference type="Pfam" id="PF21787">
    <property type="entry name" value="TNP-like_RNaseH_N"/>
    <property type="match status" value="1"/>
</dbReference>
<evidence type="ECO:0000259" key="3">
    <source>
        <dbReference type="Pfam" id="PF21787"/>
    </source>
</evidence>
<organism evidence="4 5">
    <name type="scientific">Rhipicephalus microplus</name>
    <name type="common">Cattle tick</name>
    <name type="synonym">Boophilus microplus</name>
    <dbReference type="NCBI Taxonomy" id="6941"/>
    <lineage>
        <taxon>Eukaryota</taxon>
        <taxon>Metazoa</taxon>
        <taxon>Ecdysozoa</taxon>
        <taxon>Arthropoda</taxon>
        <taxon>Chelicerata</taxon>
        <taxon>Arachnida</taxon>
        <taxon>Acari</taxon>
        <taxon>Parasitiformes</taxon>
        <taxon>Ixodida</taxon>
        <taxon>Ixodoidea</taxon>
        <taxon>Ixodidae</taxon>
        <taxon>Rhipicephalinae</taxon>
        <taxon>Rhipicephalus</taxon>
        <taxon>Boophilus</taxon>
    </lineage>
</organism>
<feature type="domain" description="Transposable element P transposase-like RNase H" evidence="3">
    <location>
        <begin position="415"/>
        <end position="550"/>
    </location>
</feature>
<accession>A0A9J6EB69</accession>
<proteinExistence type="predicted"/>
<keyword evidence="1" id="KW-0175">Coiled coil</keyword>
<dbReference type="InterPro" id="IPR048365">
    <property type="entry name" value="TNP-like_RNaseH_N"/>
</dbReference>
<name>A0A9J6EB69_RHIMP</name>
<dbReference type="VEuPathDB" id="VectorBase:LOC119165142"/>
<sequence length="599" mass="66055">MGAVLHTLLEKKAQGESLGGKGRLAQDKKKNAAPVMKELCEQPNDLHSPEHGGCGSGPLFAAQPDESANFAGEREQSAPNLSTKAVSSPFGTLFDGPLESCLPSKTWDFHGIEFGQSKSVVFSQLKCVKIAGEGASKSPHVDQPGATASYSSGVASFTSSLVAPRIVEIDASMNMKTVLLGKAVLVEKIQHSGPVSTVANIRDLLKHVEEIRLCAGGPSTLVKPKSSFVDMYDKWRHNSCQVILNTDASVCQKCTSLSDTLRIHQKRKLVKKRKGKSQGLRTLPWQQNKNKIAALRRANYALKRSKSRLLKRFKNLSAELKQARQRIETLSEEELDVKLSQMNLPSAQLTSVKECVSAARFQNRKSRRYTEDWLLMCLLLHIRSPAAYSFLRGNDVLPLPCVTTIRRYLSLVRAKCGFDSRFFAALKKKLATKNDFQRHGILVFDEMQVRKEVRVHSKTMTYSGYSDFGNIEGSTTNELADHGLVFTFRAFGDDYPQPIAAFASKGPTKGTTLAQLVLKAIFLLEEAGAFVDALVCDGASTNRSMWREFGISGSLQHTRHSFVHPADDTSSAYVFSDAPHLMKCVRNCLHAQKVLCFNG</sequence>
<dbReference type="EMBL" id="JABSTU010000005">
    <property type="protein sequence ID" value="KAH8031328.1"/>
    <property type="molecule type" value="Genomic_DNA"/>
</dbReference>
<evidence type="ECO:0000256" key="2">
    <source>
        <dbReference type="SAM" id="MobiDB-lite"/>
    </source>
</evidence>
<evidence type="ECO:0000313" key="4">
    <source>
        <dbReference type="EMBL" id="KAH8031328.1"/>
    </source>
</evidence>
<dbReference type="Proteomes" id="UP000821866">
    <property type="component" value="Chromosome 3"/>
</dbReference>
<evidence type="ECO:0000313" key="5">
    <source>
        <dbReference type="Proteomes" id="UP000821866"/>
    </source>
</evidence>